<evidence type="ECO:0000313" key="2">
    <source>
        <dbReference type="Proteomes" id="UP001500936"/>
    </source>
</evidence>
<dbReference type="InterPro" id="IPR036388">
    <property type="entry name" value="WH-like_DNA-bd_sf"/>
</dbReference>
<evidence type="ECO:0000313" key="1">
    <source>
        <dbReference type="EMBL" id="GAA4407893.1"/>
    </source>
</evidence>
<comment type="caution">
    <text evidence="1">The sequence shown here is derived from an EMBL/GenBank/DDBJ whole genome shotgun (WGS) entry which is preliminary data.</text>
</comment>
<dbReference type="RefSeq" id="WP_345268337.1">
    <property type="nucleotide sequence ID" value="NZ_BAABHB010000005.1"/>
</dbReference>
<evidence type="ECO:0008006" key="3">
    <source>
        <dbReference type="Google" id="ProtNLM"/>
    </source>
</evidence>
<dbReference type="Pfam" id="PF04255">
    <property type="entry name" value="DUF433"/>
    <property type="match status" value="1"/>
</dbReference>
<gene>
    <name evidence="1" type="ORF">GCM10023187_29080</name>
</gene>
<proteinExistence type="predicted"/>
<sequence length="72" mass="7930">MLTAKQVITVDPEIMGGTPVFTGTRVSMQRLSDYLETSFLEGYPSVSRKQAEIIELAGKLLQTFSAQYEGTV</sequence>
<protein>
    <recommendedName>
        <fullName evidence="3">DUF433 domain-containing protein</fullName>
    </recommendedName>
</protein>
<reference evidence="2" key="1">
    <citation type="journal article" date="2019" name="Int. J. Syst. Evol. Microbiol.">
        <title>The Global Catalogue of Microorganisms (GCM) 10K type strain sequencing project: providing services to taxonomists for standard genome sequencing and annotation.</title>
        <authorList>
            <consortium name="The Broad Institute Genomics Platform"/>
            <consortium name="The Broad Institute Genome Sequencing Center for Infectious Disease"/>
            <person name="Wu L."/>
            <person name="Ma J."/>
        </authorList>
    </citation>
    <scope>NUCLEOTIDE SEQUENCE [LARGE SCALE GENOMIC DNA]</scope>
    <source>
        <strain evidence="2">JCM 17925</strain>
    </source>
</reference>
<dbReference type="Gene3D" id="1.10.10.10">
    <property type="entry name" value="Winged helix-like DNA-binding domain superfamily/Winged helix DNA-binding domain"/>
    <property type="match status" value="1"/>
</dbReference>
<keyword evidence="2" id="KW-1185">Reference proteome</keyword>
<dbReference type="InterPro" id="IPR007367">
    <property type="entry name" value="DUF433"/>
</dbReference>
<dbReference type="EMBL" id="BAABHB010000005">
    <property type="protein sequence ID" value="GAA4407893.1"/>
    <property type="molecule type" value="Genomic_DNA"/>
</dbReference>
<name>A0ABP8KIK6_9BACT</name>
<dbReference type="InterPro" id="IPR009057">
    <property type="entry name" value="Homeodomain-like_sf"/>
</dbReference>
<dbReference type="Proteomes" id="UP001500936">
    <property type="component" value="Unassembled WGS sequence"/>
</dbReference>
<accession>A0ABP8KIK6</accession>
<organism evidence="1 2">
    <name type="scientific">Nibrella viscosa</name>
    <dbReference type="NCBI Taxonomy" id="1084524"/>
    <lineage>
        <taxon>Bacteria</taxon>
        <taxon>Pseudomonadati</taxon>
        <taxon>Bacteroidota</taxon>
        <taxon>Cytophagia</taxon>
        <taxon>Cytophagales</taxon>
        <taxon>Spirosomataceae</taxon>
        <taxon>Nibrella</taxon>
    </lineage>
</organism>
<dbReference type="SUPFAM" id="SSF46689">
    <property type="entry name" value="Homeodomain-like"/>
    <property type="match status" value="1"/>
</dbReference>